<reference evidence="2" key="1">
    <citation type="journal article" date="2013" name="Nat. Genet.">
        <title>The duck genome and transcriptome provide insight into an avian influenza virus reservoir species.</title>
        <authorList>
            <person name="Huang Y."/>
            <person name="Li Y."/>
            <person name="Burt D.W."/>
            <person name="Chen H."/>
            <person name="Zhang Y."/>
            <person name="Qian W."/>
            <person name="Kim H."/>
            <person name="Gan S."/>
            <person name="Zhao Y."/>
            <person name="Li J."/>
            <person name="Yi K."/>
            <person name="Feng H."/>
            <person name="Zhu P."/>
            <person name="Li B."/>
            <person name="Liu Q."/>
            <person name="Fairley S."/>
            <person name="Magor K.E."/>
            <person name="Du Z."/>
            <person name="Hu X."/>
            <person name="Goodman L."/>
            <person name="Tafer H."/>
            <person name="Vignal A."/>
            <person name="Lee T."/>
            <person name="Kim K.W."/>
            <person name="Sheng Z."/>
            <person name="An Y."/>
            <person name="Searle S."/>
            <person name="Herrero J."/>
            <person name="Groenen M.A."/>
            <person name="Crooijmans R.P."/>
            <person name="Faraut T."/>
            <person name="Cai Q."/>
            <person name="Webster R.G."/>
            <person name="Aldridge J.R."/>
            <person name="Warren W.C."/>
            <person name="Bartschat S."/>
            <person name="Kehr S."/>
            <person name="Marz M."/>
            <person name="Stadler P.F."/>
            <person name="Smith J."/>
            <person name="Kraus R.H."/>
            <person name="Zhao Y."/>
            <person name="Ren L."/>
            <person name="Fei J."/>
            <person name="Morisson M."/>
            <person name="Kaiser P."/>
            <person name="Griffin D.K."/>
            <person name="Rao M."/>
            <person name="Pitel F."/>
            <person name="Wang J."/>
            <person name="Li N."/>
        </authorList>
    </citation>
    <scope>NUCLEOTIDE SEQUENCE [LARGE SCALE GENOMIC DNA]</scope>
</reference>
<dbReference type="AlphaFoldDB" id="R0JHS8"/>
<accession>R0JHS8</accession>
<name>R0JHS8_ANAPL</name>
<keyword evidence="2" id="KW-1185">Reference proteome</keyword>
<evidence type="ECO:0000313" key="2">
    <source>
        <dbReference type="Proteomes" id="UP000296049"/>
    </source>
</evidence>
<evidence type="ECO:0000313" key="1">
    <source>
        <dbReference type="EMBL" id="EOA96541.1"/>
    </source>
</evidence>
<organism evidence="1 2">
    <name type="scientific">Anas platyrhynchos</name>
    <name type="common">Mallard</name>
    <name type="synonym">Anas boschas</name>
    <dbReference type="NCBI Taxonomy" id="8839"/>
    <lineage>
        <taxon>Eukaryota</taxon>
        <taxon>Metazoa</taxon>
        <taxon>Chordata</taxon>
        <taxon>Craniata</taxon>
        <taxon>Vertebrata</taxon>
        <taxon>Euteleostomi</taxon>
        <taxon>Archelosauria</taxon>
        <taxon>Archosauria</taxon>
        <taxon>Dinosauria</taxon>
        <taxon>Saurischia</taxon>
        <taxon>Theropoda</taxon>
        <taxon>Coelurosauria</taxon>
        <taxon>Aves</taxon>
        <taxon>Neognathae</taxon>
        <taxon>Galloanserae</taxon>
        <taxon>Anseriformes</taxon>
        <taxon>Anatidae</taxon>
        <taxon>Anatinae</taxon>
        <taxon>Anas</taxon>
    </lineage>
</organism>
<protein>
    <submittedName>
        <fullName evidence="1">Uncharacterized protein</fullName>
    </submittedName>
</protein>
<gene>
    <name evidence="1" type="ORF">Anapl_04307</name>
</gene>
<dbReference type="Proteomes" id="UP000296049">
    <property type="component" value="Unassembled WGS sequence"/>
</dbReference>
<sequence length="174" mass="19266">MAQGTKPSGYTQAPLKYFKDNLINSCRTTSWTVLLCFERNGTTTSFPLLFSFNGDSEDTSTDNTSKTGCSTGSDTAQVEHHVLFIYCLSARHAAAHGSGQSQASAWKLLLLLQLHLEEKLDCNMGHAGKMRVGFRPRCLLVSKELVQHQALWAKGESDMLKWTNATFKTSVLVF</sequence>
<proteinExistence type="predicted"/>
<dbReference type="EMBL" id="KB743944">
    <property type="protein sequence ID" value="EOA96541.1"/>
    <property type="molecule type" value="Genomic_DNA"/>
</dbReference>